<protein>
    <submittedName>
        <fullName evidence="6">Integration host factor subunit beta</fullName>
    </submittedName>
</protein>
<proteinExistence type="inferred from homology"/>
<dbReference type="GO" id="GO:0030527">
    <property type="term" value="F:structural constituent of chromatin"/>
    <property type="evidence" value="ECO:0007669"/>
    <property type="project" value="InterPro"/>
</dbReference>
<dbReference type="GO" id="GO:0030261">
    <property type="term" value="P:chromosome condensation"/>
    <property type="evidence" value="ECO:0007669"/>
    <property type="project" value="UniProtKB-KW"/>
</dbReference>
<dbReference type="PANTHER" id="PTHR33175">
    <property type="entry name" value="DNA-BINDING PROTEIN HU"/>
    <property type="match status" value="1"/>
</dbReference>
<dbReference type="AlphaFoldDB" id="A0A9D9HPT0"/>
<dbReference type="GO" id="GO:0005829">
    <property type="term" value="C:cytosol"/>
    <property type="evidence" value="ECO:0007669"/>
    <property type="project" value="TreeGrafter"/>
</dbReference>
<reference evidence="6" key="2">
    <citation type="journal article" date="2021" name="PeerJ">
        <title>Extensive microbial diversity within the chicken gut microbiome revealed by metagenomics and culture.</title>
        <authorList>
            <person name="Gilroy R."/>
            <person name="Ravi A."/>
            <person name="Getino M."/>
            <person name="Pursley I."/>
            <person name="Horton D.L."/>
            <person name="Alikhan N.F."/>
            <person name="Baker D."/>
            <person name="Gharbi K."/>
            <person name="Hall N."/>
            <person name="Watson M."/>
            <person name="Adriaenssens E.M."/>
            <person name="Foster-Nyarko E."/>
            <person name="Jarju S."/>
            <person name="Secka A."/>
            <person name="Antonio M."/>
            <person name="Oren A."/>
            <person name="Chaudhuri R.R."/>
            <person name="La Ragione R."/>
            <person name="Hildebrand F."/>
            <person name="Pallen M.J."/>
        </authorList>
    </citation>
    <scope>NUCLEOTIDE SEQUENCE</scope>
    <source>
        <strain evidence="6">10532</strain>
    </source>
</reference>
<comment type="similarity">
    <text evidence="2 5">Belongs to the bacterial histone-like protein family.</text>
</comment>
<dbReference type="InterPro" id="IPR020816">
    <property type="entry name" value="Histone-like_DNA-bd_CS"/>
</dbReference>
<gene>
    <name evidence="6" type="ORF">IAA81_05295</name>
</gene>
<reference evidence="6" key="1">
    <citation type="submission" date="2020-10" db="EMBL/GenBank/DDBJ databases">
        <authorList>
            <person name="Gilroy R."/>
        </authorList>
    </citation>
    <scope>NUCLEOTIDE SEQUENCE</scope>
    <source>
        <strain evidence="6">10532</strain>
    </source>
</reference>
<comment type="caution">
    <text evidence="6">The sequence shown here is derived from an EMBL/GenBank/DDBJ whole genome shotgun (WGS) entry which is preliminary data.</text>
</comment>
<keyword evidence="4" id="KW-0238">DNA-binding</keyword>
<dbReference type="Pfam" id="PF00216">
    <property type="entry name" value="Bac_DNA_binding"/>
    <property type="match status" value="1"/>
</dbReference>
<dbReference type="GO" id="GO:0003677">
    <property type="term" value="F:DNA binding"/>
    <property type="evidence" value="ECO:0007669"/>
    <property type="project" value="UniProtKB-KW"/>
</dbReference>
<dbReference type="InterPro" id="IPR000119">
    <property type="entry name" value="Hist_DNA-bd"/>
</dbReference>
<keyword evidence="3" id="KW-0226">DNA condensation</keyword>
<sequence length="103" mass="11392">MSEKKITKADIVDRVYSKSDVNRKDIHIIVDLVLEEIKDSLASCCGVELRGFGSFSHKVRKGRAKARNPKTGESLSVAPHGVIVFKPGKDLKKAVWDNVDIDS</sequence>
<dbReference type="InterPro" id="IPR010992">
    <property type="entry name" value="IHF-like_DNA-bd_dom_sf"/>
</dbReference>
<name>A0A9D9HPT0_9SPIR</name>
<dbReference type="Proteomes" id="UP000823638">
    <property type="component" value="Unassembled WGS sequence"/>
</dbReference>
<dbReference type="PANTHER" id="PTHR33175:SF3">
    <property type="entry name" value="DNA-BINDING PROTEIN HU-BETA"/>
    <property type="match status" value="1"/>
</dbReference>
<dbReference type="Gene3D" id="4.10.520.10">
    <property type="entry name" value="IHF-like DNA-binding proteins"/>
    <property type="match status" value="1"/>
</dbReference>
<comment type="function">
    <text evidence="1">Histone-like DNA-binding protein which is capable of wrapping DNA to stabilize it, and thus to prevent its denaturation under extreme environmental conditions.</text>
</comment>
<evidence type="ECO:0000256" key="4">
    <source>
        <dbReference type="ARBA" id="ARBA00023125"/>
    </source>
</evidence>
<evidence type="ECO:0000313" key="6">
    <source>
        <dbReference type="EMBL" id="MBO8457628.1"/>
    </source>
</evidence>
<dbReference type="EMBL" id="JADIMM010000071">
    <property type="protein sequence ID" value="MBO8457628.1"/>
    <property type="molecule type" value="Genomic_DNA"/>
</dbReference>
<organism evidence="6 7">
    <name type="scientific">Candidatus Gallitreponema excrementavium</name>
    <dbReference type="NCBI Taxonomy" id="2840840"/>
    <lineage>
        <taxon>Bacteria</taxon>
        <taxon>Pseudomonadati</taxon>
        <taxon>Spirochaetota</taxon>
        <taxon>Spirochaetia</taxon>
        <taxon>Spirochaetales</taxon>
        <taxon>Candidatus Gallitreponema</taxon>
    </lineage>
</organism>
<evidence type="ECO:0000256" key="3">
    <source>
        <dbReference type="ARBA" id="ARBA00023067"/>
    </source>
</evidence>
<dbReference type="PROSITE" id="PS00045">
    <property type="entry name" value="HISTONE_LIKE"/>
    <property type="match status" value="1"/>
</dbReference>
<dbReference type="CDD" id="cd13836">
    <property type="entry name" value="IHF_B"/>
    <property type="match status" value="1"/>
</dbReference>
<evidence type="ECO:0000256" key="5">
    <source>
        <dbReference type="RuleBase" id="RU003939"/>
    </source>
</evidence>
<dbReference type="SMART" id="SM00411">
    <property type="entry name" value="BHL"/>
    <property type="match status" value="1"/>
</dbReference>
<evidence type="ECO:0000256" key="2">
    <source>
        <dbReference type="ARBA" id="ARBA00010529"/>
    </source>
</evidence>
<dbReference type="SUPFAM" id="SSF47729">
    <property type="entry name" value="IHF-like DNA-binding proteins"/>
    <property type="match status" value="1"/>
</dbReference>
<dbReference type="PRINTS" id="PR01727">
    <property type="entry name" value="DNABINDINGHU"/>
</dbReference>
<accession>A0A9D9HPT0</accession>
<evidence type="ECO:0000313" key="7">
    <source>
        <dbReference type="Proteomes" id="UP000823638"/>
    </source>
</evidence>
<evidence type="ECO:0000256" key="1">
    <source>
        <dbReference type="ARBA" id="ARBA00003819"/>
    </source>
</evidence>